<organism evidence="1">
    <name type="scientific">Siphoviridae sp. ctqwY3</name>
    <dbReference type="NCBI Taxonomy" id="2827951"/>
    <lineage>
        <taxon>Viruses</taxon>
        <taxon>Duplodnaviria</taxon>
        <taxon>Heunggongvirae</taxon>
        <taxon>Uroviricota</taxon>
        <taxon>Caudoviricetes</taxon>
    </lineage>
</organism>
<protein>
    <submittedName>
        <fullName evidence="1">Minor capsid protein</fullName>
    </submittedName>
</protein>
<accession>A0A8S5S6Q7</accession>
<evidence type="ECO:0000313" key="1">
    <source>
        <dbReference type="EMBL" id="DAF46590.1"/>
    </source>
</evidence>
<proteinExistence type="predicted"/>
<dbReference type="GO" id="GO:0005198">
    <property type="term" value="F:structural molecule activity"/>
    <property type="evidence" value="ECO:0007669"/>
    <property type="project" value="InterPro"/>
</dbReference>
<dbReference type="Pfam" id="PF06152">
    <property type="entry name" value="Phage_min_cap2"/>
    <property type="match status" value="1"/>
</dbReference>
<dbReference type="InterPro" id="IPR009319">
    <property type="entry name" value="Phage_A118_VSP1"/>
</dbReference>
<name>A0A8S5S6Q7_9CAUD</name>
<sequence>MKDPFSLFIEDSVLYASNQYYRLIFNTKSLFFDYLNNGKSLEEFERESSKLWDNVDHSYMKKQIEELEELIKVRDLDGRKIINPNAEYTQFYELVSEDRFIEVEKLYKKTIDNYYKGRLKTVSKEYVNKEAYLSKIVEKYDSIQAIIPYFNKDGSVRSYHNIASYNSMLYNVNMNRAGWNRTLYDSELLERDLLYLPAHPYACPLCAEWQGKIYSSSGKSTKYPPKDVAVDGGVGHPNCKHQWLIYWGEHQLQDNKYNSDEWEQKYQNKQKIQSLQLERTKLKNDRTIFENLGNYEEVDKINQQVRRINSSIRELT</sequence>
<reference evidence="1" key="1">
    <citation type="journal article" date="2021" name="Proc. Natl. Acad. Sci. U.S.A.">
        <title>A Catalog of Tens of Thousands of Viruses from Human Metagenomes Reveals Hidden Associations with Chronic Diseases.</title>
        <authorList>
            <person name="Tisza M.J."/>
            <person name="Buck C.B."/>
        </authorList>
    </citation>
    <scope>NUCLEOTIDE SEQUENCE</scope>
    <source>
        <strain evidence="1">CtqwY3</strain>
    </source>
</reference>
<dbReference type="EMBL" id="BK032541">
    <property type="protein sequence ID" value="DAF46590.1"/>
    <property type="molecule type" value="Genomic_DNA"/>
</dbReference>